<dbReference type="Proteomes" id="UP000815677">
    <property type="component" value="Unassembled WGS sequence"/>
</dbReference>
<name>A0ABQ0LGA3_MYCCL</name>
<evidence type="ECO:0000313" key="3">
    <source>
        <dbReference type="Proteomes" id="UP000815677"/>
    </source>
</evidence>
<reference evidence="2" key="1">
    <citation type="submission" date="2014-09" db="EMBL/GenBank/DDBJ databases">
        <title>Genome sequence of the luminous mushroom Mycena chlorophos for searching fungal bioluminescence genes.</title>
        <authorList>
            <person name="Tanaka Y."/>
            <person name="Kasuga D."/>
            <person name="Oba Y."/>
            <person name="Hase S."/>
            <person name="Sato K."/>
            <person name="Oba Y."/>
            <person name="Sakakibara Y."/>
        </authorList>
    </citation>
    <scope>NUCLEOTIDE SEQUENCE</scope>
</reference>
<organism evidence="2 3">
    <name type="scientific">Mycena chlorophos</name>
    <name type="common">Agaric fungus</name>
    <name type="synonym">Agaricus chlorophos</name>
    <dbReference type="NCBI Taxonomy" id="658473"/>
    <lineage>
        <taxon>Eukaryota</taxon>
        <taxon>Fungi</taxon>
        <taxon>Dikarya</taxon>
        <taxon>Basidiomycota</taxon>
        <taxon>Agaricomycotina</taxon>
        <taxon>Agaricomycetes</taxon>
        <taxon>Agaricomycetidae</taxon>
        <taxon>Agaricales</taxon>
        <taxon>Marasmiineae</taxon>
        <taxon>Mycenaceae</taxon>
        <taxon>Mycena</taxon>
    </lineage>
</organism>
<sequence length="348" mass="37760">MREIRDIDSQRGWMSDERRGFESGFATDSLCISRGRVRVRVSGGKPEAAGSGKAGTGRREGSAAAIDYPGRRFEAGGRRDGRLGHGGEGGLDDDDDELRLGCSPYLYPSYSPLGSPASRRWLERHGLGSVAATVFMQCGADKRPMHASPGPAVRLLDDSSHWQTCVAGWTSGVVPAGLRGLHAVRTETSPRSPQQKRPSFPSESPLNLPHLHAHLRPAHADVRASHRRPRPSPVCFAAFVALRHRGLRLAKLREFSSFSSTSSSTPAHAHTCPRISSIAASPPSPSTAPSTRLFSRIAELGNPSRDGRRSDEEELGLLSLDLVPEDPKTLKRQIQSPRPDFGFLKDDT</sequence>
<keyword evidence="3" id="KW-1185">Reference proteome</keyword>
<protein>
    <submittedName>
        <fullName evidence="2">Uncharacterized protein</fullName>
    </submittedName>
</protein>
<feature type="compositionally biased region" description="Polar residues" evidence="1">
    <location>
        <begin position="186"/>
        <end position="204"/>
    </location>
</feature>
<accession>A0ABQ0LGA3</accession>
<gene>
    <name evidence="2" type="ORF">MCHLO_06858</name>
</gene>
<feature type="region of interest" description="Disordered" evidence="1">
    <location>
        <begin position="41"/>
        <end position="94"/>
    </location>
</feature>
<feature type="region of interest" description="Disordered" evidence="1">
    <location>
        <begin position="328"/>
        <end position="348"/>
    </location>
</feature>
<proteinExistence type="predicted"/>
<feature type="region of interest" description="Disordered" evidence="1">
    <location>
        <begin position="185"/>
        <end position="209"/>
    </location>
</feature>
<dbReference type="EMBL" id="DF845605">
    <property type="protein sequence ID" value="GAT49552.1"/>
    <property type="molecule type" value="Genomic_DNA"/>
</dbReference>
<feature type="region of interest" description="Disordered" evidence="1">
    <location>
        <begin position="259"/>
        <end position="290"/>
    </location>
</feature>
<evidence type="ECO:0000256" key="1">
    <source>
        <dbReference type="SAM" id="MobiDB-lite"/>
    </source>
</evidence>
<evidence type="ECO:0000313" key="2">
    <source>
        <dbReference type="EMBL" id="GAT49552.1"/>
    </source>
</evidence>
<feature type="compositionally biased region" description="Low complexity" evidence="1">
    <location>
        <begin position="273"/>
        <end position="290"/>
    </location>
</feature>
<feature type="compositionally biased region" description="Basic and acidic residues" evidence="1">
    <location>
        <begin position="69"/>
        <end position="85"/>
    </location>
</feature>